<accession>A0A3B9IEY9</accession>
<gene>
    <name evidence="1" type="ORF">DCK97_00345</name>
</gene>
<reference evidence="1 2" key="1">
    <citation type="journal article" date="2018" name="Nat. Biotechnol.">
        <title>A standardized bacterial taxonomy based on genome phylogeny substantially revises the tree of life.</title>
        <authorList>
            <person name="Parks D.H."/>
            <person name="Chuvochina M."/>
            <person name="Waite D.W."/>
            <person name="Rinke C."/>
            <person name="Skarshewski A."/>
            <person name="Chaumeil P.A."/>
            <person name="Hugenholtz P."/>
        </authorList>
    </citation>
    <scope>NUCLEOTIDE SEQUENCE [LARGE SCALE GENOMIC DNA]</scope>
    <source>
        <strain evidence="1">UBA8739</strain>
    </source>
</reference>
<protein>
    <submittedName>
        <fullName evidence="1">Phage virion morphogenesis protein</fullName>
    </submittedName>
</protein>
<dbReference type="AlphaFoldDB" id="A0A3B9IEY9"/>
<evidence type="ECO:0000313" key="1">
    <source>
        <dbReference type="EMBL" id="HAE45847.1"/>
    </source>
</evidence>
<evidence type="ECO:0000313" key="2">
    <source>
        <dbReference type="Proteomes" id="UP000257706"/>
    </source>
</evidence>
<sequence length="168" mass="17602">MAGAGLTTVDNLTGPLQALARGLTHPADLIANLGAALVASTKDRFLTETAPDGSAWEALNPLYAKGKKGPGILREGGAMGGLMSTIVWQADGDRRLEVGTNRIYAAAHQFGAIIVPKTAAQLVFEMAGRLFAADIVVIPARPYLGLSQEDAEDMLDLAADYVQGLLTR</sequence>
<organism evidence="1 2">
    <name type="scientific">Tistrella mobilis</name>
    <dbReference type="NCBI Taxonomy" id="171437"/>
    <lineage>
        <taxon>Bacteria</taxon>
        <taxon>Pseudomonadati</taxon>
        <taxon>Pseudomonadota</taxon>
        <taxon>Alphaproteobacteria</taxon>
        <taxon>Geminicoccales</taxon>
        <taxon>Geminicoccaceae</taxon>
        <taxon>Tistrella</taxon>
    </lineage>
</organism>
<dbReference type="InterPro" id="IPR006522">
    <property type="entry name" value="Phage_virion_morphogenesis"/>
</dbReference>
<comment type="caution">
    <text evidence="1">The sequence shown here is derived from an EMBL/GenBank/DDBJ whole genome shotgun (WGS) entry which is preliminary data.</text>
</comment>
<dbReference type="NCBIfam" id="TIGR01635">
    <property type="entry name" value="tail_comp_S"/>
    <property type="match status" value="1"/>
</dbReference>
<dbReference type="EMBL" id="DMAI01000003">
    <property type="protein sequence ID" value="HAE45847.1"/>
    <property type="molecule type" value="Genomic_DNA"/>
</dbReference>
<dbReference type="Pfam" id="PF05069">
    <property type="entry name" value="Phage_tail_S"/>
    <property type="match status" value="1"/>
</dbReference>
<name>A0A3B9IEY9_9PROT</name>
<dbReference type="Proteomes" id="UP000257706">
    <property type="component" value="Unassembled WGS sequence"/>
</dbReference>
<proteinExistence type="predicted"/>